<dbReference type="EMBL" id="KN831777">
    <property type="protein sequence ID" value="KIM42812.1"/>
    <property type="molecule type" value="Genomic_DNA"/>
</dbReference>
<dbReference type="AlphaFoldDB" id="A0A0C2YP46"/>
<reference evidence="3" key="2">
    <citation type="submission" date="2015-01" db="EMBL/GenBank/DDBJ databases">
        <title>Evolutionary Origins and Diversification of the Mycorrhizal Mutualists.</title>
        <authorList>
            <consortium name="DOE Joint Genome Institute"/>
            <consortium name="Mycorrhizal Genomics Consortium"/>
            <person name="Kohler A."/>
            <person name="Kuo A."/>
            <person name="Nagy L.G."/>
            <person name="Floudas D."/>
            <person name="Copeland A."/>
            <person name="Barry K.W."/>
            <person name="Cichocki N."/>
            <person name="Veneault-Fourrey C."/>
            <person name="LaButti K."/>
            <person name="Lindquist E.A."/>
            <person name="Lipzen A."/>
            <person name="Lundell T."/>
            <person name="Morin E."/>
            <person name="Murat C."/>
            <person name="Riley R."/>
            <person name="Ohm R."/>
            <person name="Sun H."/>
            <person name="Tunlid A."/>
            <person name="Henrissat B."/>
            <person name="Grigoriev I.V."/>
            <person name="Hibbett D.S."/>
            <person name="Martin F."/>
        </authorList>
    </citation>
    <scope>NUCLEOTIDE SEQUENCE [LARGE SCALE GENOMIC DNA]</scope>
    <source>
        <strain evidence="3">h7</strain>
    </source>
</reference>
<feature type="transmembrane region" description="Helical" evidence="1">
    <location>
        <begin position="81"/>
        <end position="100"/>
    </location>
</feature>
<accession>A0A0C2YP46</accession>
<keyword evidence="1" id="KW-0472">Membrane</keyword>
<organism evidence="2 3">
    <name type="scientific">Hebeloma cylindrosporum</name>
    <dbReference type="NCBI Taxonomy" id="76867"/>
    <lineage>
        <taxon>Eukaryota</taxon>
        <taxon>Fungi</taxon>
        <taxon>Dikarya</taxon>
        <taxon>Basidiomycota</taxon>
        <taxon>Agaricomycotina</taxon>
        <taxon>Agaricomycetes</taxon>
        <taxon>Agaricomycetidae</taxon>
        <taxon>Agaricales</taxon>
        <taxon>Agaricineae</taxon>
        <taxon>Hymenogastraceae</taxon>
        <taxon>Hebeloma</taxon>
    </lineage>
</organism>
<evidence type="ECO:0000313" key="2">
    <source>
        <dbReference type="EMBL" id="KIM42812.1"/>
    </source>
</evidence>
<gene>
    <name evidence="2" type="ORF">M413DRAFT_70070</name>
</gene>
<sequence>MTLTDPPAPRVHRLPSRADYILIPAPLDLSLPLVTEKSPLPAIIVTPSSPSSTRDFSIAFLADPPKPSIRQRLFGTPTLRLRSIIFLLLLIFLVVCHLVTHNLTARHARLDLTMESKGGQVILETTSKVAWFDFRGVFGRYVPVERFGQGLVAPPLL</sequence>
<keyword evidence="1" id="KW-1133">Transmembrane helix</keyword>
<protein>
    <submittedName>
        <fullName evidence="2">Uncharacterized protein</fullName>
    </submittedName>
</protein>
<reference evidence="2 3" key="1">
    <citation type="submission" date="2014-04" db="EMBL/GenBank/DDBJ databases">
        <authorList>
            <consortium name="DOE Joint Genome Institute"/>
            <person name="Kuo A."/>
            <person name="Gay G."/>
            <person name="Dore J."/>
            <person name="Kohler A."/>
            <person name="Nagy L.G."/>
            <person name="Floudas D."/>
            <person name="Copeland A."/>
            <person name="Barry K.W."/>
            <person name="Cichocki N."/>
            <person name="Veneault-Fourrey C."/>
            <person name="LaButti K."/>
            <person name="Lindquist E.A."/>
            <person name="Lipzen A."/>
            <person name="Lundell T."/>
            <person name="Morin E."/>
            <person name="Murat C."/>
            <person name="Sun H."/>
            <person name="Tunlid A."/>
            <person name="Henrissat B."/>
            <person name="Grigoriev I.V."/>
            <person name="Hibbett D.S."/>
            <person name="Martin F."/>
            <person name="Nordberg H.P."/>
            <person name="Cantor M.N."/>
            <person name="Hua S.X."/>
        </authorList>
    </citation>
    <scope>NUCLEOTIDE SEQUENCE [LARGE SCALE GENOMIC DNA]</scope>
    <source>
        <strain evidence="3">h7</strain>
    </source>
</reference>
<dbReference type="HOGENOM" id="CLU_112530_0_0_1"/>
<keyword evidence="3" id="KW-1185">Reference proteome</keyword>
<evidence type="ECO:0000313" key="3">
    <source>
        <dbReference type="Proteomes" id="UP000053424"/>
    </source>
</evidence>
<dbReference type="OrthoDB" id="3259878at2759"/>
<keyword evidence="1" id="KW-0812">Transmembrane</keyword>
<dbReference type="Proteomes" id="UP000053424">
    <property type="component" value="Unassembled WGS sequence"/>
</dbReference>
<proteinExistence type="predicted"/>
<name>A0A0C2YP46_HEBCY</name>
<evidence type="ECO:0000256" key="1">
    <source>
        <dbReference type="SAM" id="Phobius"/>
    </source>
</evidence>